<feature type="domain" description="Myb-like" evidence="4">
    <location>
        <begin position="683"/>
        <end position="731"/>
    </location>
</feature>
<evidence type="ECO:0000313" key="6">
    <source>
        <dbReference type="Proteomes" id="UP000291116"/>
    </source>
</evidence>
<gene>
    <name evidence="5" type="ORF">PSNMU_V1.4_AUG-EV-PASAV3_0054280</name>
</gene>
<keyword evidence="1" id="KW-0175">Coiled coil</keyword>
<dbReference type="PANTHER" id="PTHR43999:SF1">
    <property type="entry name" value="DNAJ HOMOLOG SUBFAMILY C MEMBER 2"/>
    <property type="match status" value="1"/>
</dbReference>
<dbReference type="GO" id="GO:0005829">
    <property type="term" value="C:cytosol"/>
    <property type="evidence" value="ECO:0007669"/>
    <property type="project" value="TreeGrafter"/>
</dbReference>
<dbReference type="GO" id="GO:0043022">
    <property type="term" value="F:ribosome binding"/>
    <property type="evidence" value="ECO:0007669"/>
    <property type="project" value="InterPro"/>
</dbReference>
<feature type="region of interest" description="Disordered" evidence="2">
    <location>
        <begin position="28"/>
        <end position="101"/>
    </location>
</feature>
<accession>A0A448Z9B7</accession>
<keyword evidence="6" id="KW-1185">Reference proteome</keyword>
<dbReference type="CDD" id="cd06257">
    <property type="entry name" value="DnaJ"/>
    <property type="match status" value="1"/>
</dbReference>
<dbReference type="Pfam" id="PF21884">
    <property type="entry name" value="ZUO1-like_ZHD"/>
    <property type="match status" value="1"/>
</dbReference>
<feature type="compositionally biased region" description="Polar residues" evidence="2">
    <location>
        <begin position="64"/>
        <end position="76"/>
    </location>
</feature>
<dbReference type="PROSITE" id="PS50076">
    <property type="entry name" value="DNAJ_2"/>
    <property type="match status" value="1"/>
</dbReference>
<feature type="region of interest" description="Disordered" evidence="2">
    <location>
        <begin position="296"/>
        <end position="327"/>
    </location>
</feature>
<dbReference type="InterPro" id="IPR054076">
    <property type="entry name" value="ZUO1-like_ZHD"/>
</dbReference>
<dbReference type="InterPro" id="IPR036869">
    <property type="entry name" value="J_dom_sf"/>
</dbReference>
<feature type="region of interest" description="Disordered" evidence="2">
    <location>
        <begin position="155"/>
        <end position="175"/>
    </location>
</feature>
<dbReference type="Gene3D" id="1.10.287.110">
    <property type="entry name" value="DnaJ domain"/>
    <property type="match status" value="1"/>
</dbReference>
<proteinExistence type="predicted"/>
<feature type="compositionally biased region" description="Low complexity" evidence="2">
    <location>
        <begin position="77"/>
        <end position="91"/>
    </location>
</feature>
<dbReference type="InterPro" id="IPR001623">
    <property type="entry name" value="DnaJ_domain"/>
</dbReference>
<dbReference type="SMART" id="SM00271">
    <property type="entry name" value="DnaJ"/>
    <property type="match status" value="1"/>
</dbReference>
<evidence type="ECO:0000256" key="2">
    <source>
        <dbReference type="SAM" id="MobiDB-lite"/>
    </source>
</evidence>
<dbReference type="PANTHER" id="PTHR43999">
    <property type="entry name" value="DNAJ HOMOLOG SUBFAMILY C MEMBER 2"/>
    <property type="match status" value="1"/>
</dbReference>
<dbReference type="GO" id="GO:0051083">
    <property type="term" value="P:'de novo' cotranslational protein folding"/>
    <property type="evidence" value="ECO:0007669"/>
    <property type="project" value="InterPro"/>
</dbReference>
<dbReference type="PRINTS" id="PR00625">
    <property type="entry name" value="JDOMAIN"/>
</dbReference>
<dbReference type="AlphaFoldDB" id="A0A448Z9B7"/>
<evidence type="ECO:0000313" key="5">
    <source>
        <dbReference type="EMBL" id="VEU38606.1"/>
    </source>
</evidence>
<protein>
    <recommendedName>
        <fullName evidence="7">DnaJ homolog subfamily C member 2</fullName>
    </recommendedName>
</protein>
<evidence type="ECO:0000259" key="3">
    <source>
        <dbReference type="PROSITE" id="PS50076"/>
    </source>
</evidence>
<sequence>MAKYEIRYYPYYELLRFKRDRDIHSVLPSKDTPAIDGNQHRTRSPPHHKPLTRKKSNRIESNRSFHQAQSRAEQSKTSTSFTQTARQTTTHETTRDDTRRHTMPLIARIADSLDWPESQPETVAVECAGQKFVGFYGMLRDEEKAWASHLAELEGGGSSSLEDQGEASPSQDSVPSVDLFSLSEQELEDIDFYSVLQLPCLPSITPEDVKKAYRKSCLKYHPDKSGRGEEDAVFLKVKAAFETLSTQKKAYDSTEMPFDDSIPSDGKIASEDFFGLFGPVFERNLHFDARLLGKNAGGSGRRNNRRKSGSARNLRGARGPPSLGDETTPIEEVHEFYDYWIHFESWRDFGLKAARELETQEHLENAESRYEKRWFQKEIDRAAKKLKQAEVARISTLVEKAMAADPRMIREKKRLIEEKEKKQRDRQQAALDKIEAEKQARLAELQKAEEEKKRKAGEKMAREQEKKKLRKAKQAFRKLVAAALEELSEKEHALEDEVDLICAELDRNELTNLNERLDSLPATEVVATVRKRCEAIRNGTHCEEDGGAAEAVAGGGGTSHAPASGANGSLASGGGAAAAPGKEQAAGTEAAPAAAKPTKKKAVAFTKEELAALAKAVKKFPAGGNRWDLISNYINNVCRPEIPRSKEECIEVFNRKPAKNKPGKMAPVPASAASAGETPAPCWTVEQDRQLQAGLSAYPSSMEKNERWSSIAGGVRGKSKKECVARFKEIRNALKAKK</sequence>
<dbReference type="EMBL" id="CAACVS010000176">
    <property type="protein sequence ID" value="VEU38606.1"/>
    <property type="molecule type" value="Genomic_DNA"/>
</dbReference>
<feature type="domain" description="J" evidence="3">
    <location>
        <begin position="191"/>
        <end position="255"/>
    </location>
</feature>
<name>A0A448Z9B7_9STRA</name>
<dbReference type="CDD" id="cd00167">
    <property type="entry name" value="SANT"/>
    <property type="match status" value="2"/>
</dbReference>
<dbReference type="GO" id="GO:0006450">
    <property type="term" value="P:regulation of translational fidelity"/>
    <property type="evidence" value="ECO:0007669"/>
    <property type="project" value="InterPro"/>
</dbReference>
<feature type="compositionally biased region" description="Low complexity" evidence="2">
    <location>
        <begin position="577"/>
        <end position="595"/>
    </location>
</feature>
<evidence type="ECO:0000259" key="4">
    <source>
        <dbReference type="PROSITE" id="PS50090"/>
    </source>
</evidence>
<dbReference type="InterPro" id="IPR044634">
    <property type="entry name" value="Zuotin/DnaJC2"/>
</dbReference>
<feature type="region of interest" description="Disordered" evidence="2">
    <location>
        <begin position="551"/>
        <end position="595"/>
    </location>
</feature>
<dbReference type="Gene3D" id="1.10.10.60">
    <property type="entry name" value="Homeodomain-like"/>
    <property type="match status" value="2"/>
</dbReference>
<feature type="compositionally biased region" description="Polar residues" evidence="2">
    <location>
        <begin position="159"/>
        <end position="174"/>
    </location>
</feature>
<dbReference type="Pfam" id="PF00226">
    <property type="entry name" value="DnaJ"/>
    <property type="match status" value="1"/>
</dbReference>
<feature type="compositionally biased region" description="Low complexity" evidence="2">
    <location>
        <begin position="561"/>
        <end position="570"/>
    </location>
</feature>
<feature type="compositionally biased region" description="Basic residues" evidence="2">
    <location>
        <begin position="40"/>
        <end position="56"/>
    </location>
</feature>
<organism evidence="5 6">
    <name type="scientific">Pseudo-nitzschia multistriata</name>
    <dbReference type="NCBI Taxonomy" id="183589"/>
    <lineage>
        <taxon>Eukaryota</taxon>
        <taxon>Sar</taxon>
        <taxon>Stramenopiles</taxon>
        <taxon>Ochrophyta</taxon>
        <taxon>Bacillariophyta</taxon>
        <taxon>Bacillariophyceae</taxon>
        <taxon>Bacillariophycidae</taxon>
        <taxon>Bacillariales</taxon>
        <taxon>Bacillariaceae</taxon>
        <taxon>Pseudo-nitzschia</taxon>
    </lineage>
</organism>
<feature type="coiled-coil region" evidence="1">
    <location>
        <begin position="412"/>
        <end position="504"/>
    </location>
</feature>
<feature type="region of interest" description="Disordered" evidence="2">
    <location>
        <begin position="659"/>
        <end position="678"/>
    </location>
</feature>
<dbReference type="PROSITE" id="PS50090">
    <property type="entry name" value="MYB_LIKE"/>
    <property type="match status" value="1"/>
</dbReference>
<dbReference type="InterPro" id="IPR001005">
    <property type="entry name" value="SANT/Myb"/>
</dbReference>
<dbReference type="SMART" id="SM00717">
    <property type="entry name" value="SANT"/>
    <property type="match status" value="2"/>
</dbReference>
<dbReference type="GO" id="GO:0030544">
    <property type="term" value="F:Hsp70 protein binding"/>
    <property type="evidence" value="ECO:0007669"/>
    <property type="project" value="InterPro"/>
</dbReference>
<dbReference type="Proteomes" id="UP000291116">
    <property type="component" value="Unassembled WGS sequence"/>
</dbReference>
<dbReference type="OrthoDB" id="1690618at2759"/>
<evidence type="ECO:0008006" key="7">
    <source>
        <dbReference type="Google" id="ProtNLM"/>
    </source>
</evidence>
<reference evidence="5 6" key="1">
    <citation type="submission" date="2019-01" db="EMBL/GenBank/DDBJ databases">
        <authorList>
            <person name="Ferrante I. M."/>
        </authorList>
    </citation>
    <scope>NUCLEOTIDE SEQUENCE [LARGE SCALE GENOMIC DNA]</scope>
    <source>
        <strain evidence="5 6">B856</strain>
    </source>
</reference>
<dbReference type="SUPFAM" id="SSF46565">
    <property type="entry name" value="Chaperone J-domain"/>
    <property type="match status" value="1"/>
</dbReference>
<dbReference type="InterPro" id="IPR009057">
    <property type="entry name" value="Homeodomain-like_sf"/>
</dbReference>
<dbReference type="SUPFAM" id="SSF46689">
    <property type="entry name" value="Homeodomain-like"/>
    <property type="match status" value="1"/>
</dbReference>
<evidence type="ECO:0000256" key="1">
    <source>
        <dbReference type="SAM" id="Coils"/>
    </source>
</evidence>